<feature type="region of interest" description="Disordered" evidence="1">
    <location>
        <begin position="1"/>
        <end position="21"/>
    </location>
</feature>
<evidence type="ECO:0000256" key="1">
    <source>
        <dbReference type="SAM" id="MobiDB-lite"/>
    </source>
</evidence>
<gene>
    <name evidence="2" type="ORF">H6G97_27080</name>
</gene>
<sequence length="67" mass="7567">MVVVGRLPHKSQNISEPRSHLSENSFELMGLNFETGKPKPSLAKTYGMLVRRSVYHPEHPKPGFSPH</sequence>
<dbReference type="Proteomes" id="UP000623440">
    <property type="component" value="Unassembled WGS sequence"/>
</dbReference>
<protein>
    <submittedName>
        <fullName evidence="2">Uncharacterized protein</fullName>
    </submittedName>
</protein>
<keyword evidence="3" id="KW-1185">Reference proteome</keyword>
<comment type="caution">
    <text evidence="2">The sequence shown here is derived from an EMBL/GenBank/DDBJ whole genome shotgun (WGS) entry which is preliminary data.</text>
</comment>
<evidence type="ECO:0000313" key="2">
    <source>
        <dbReference type="EMBL" id="MBD2533037.1"/>
    </source>
</evidence>
<accession>A0ABR8DVW0</accession>
<proteinExistence type="predicted"/>
<reference evidence="2 3" key="1">
    <citation type="journal article" date="2020" name="ISME J.">
        <title>Comparative genomics reveals insights into cyanobacterial evolution and habitat adaptation.</title>
        <authorList>
            <person name="Chen M.Y."/>
            <person name="Teng W.K."/>
            <person name="Zhao L."/>
            <person name="Hu C.X."/>
            <person name="Zhou Y.K."/>
            <person name="Han B.P."/>
            <person name="Song L.R."/>
            <person name="Shu W.S."/>
        </authorList>
    </citation>
    <scope>NUCLEOTIDE SEQUENCE [LARGE SCALE GENOMIC DNA]</scope>
    <source>
        <strain evidence="2 3">FACHB-838</strain>
    </source>
</reference>
<dbReference type="RefSeq" id="WP_190943630.1">
    <property type="nucleotide sequence ID" value="NZ_JACJSI010000079.1"/>
</dbReference>
<organism evidence="2 3">
    <name type="scientific">Nostoc flagelliforme FACHB-838</name>
    <dbReference type="NCBI Taxonomy" id="2692904"/>
    <lineage>
        <taxon>Bacteria</taxon>
        <taxon>Bacillati</taxon>
        <taxon>Cyanobacteriota</taxon>
        <taxon>Cyanophyceae</taxon>
        <taxon>Nostocales</taxon>
        <taxon>Nostocaceae</taxon>
        <taxon>Nostoc</taxon>
    </lineage>
</organism>
<evidence type="ECO:0000313" key="3">
    <source>
        <dbReference type="Proteomes" id="UP000623440"/>
    </source>
</evidence>
<dbReference type="EMBL" id="JACJSI010000079">
    <property type="protein sequence ID" value="MBD2533037.1"/>
    <property type="molecule type" value="Genomic_DNA"/>
</dbReference>
<name>A0ABR8DVW0_9NOSO</name>